<evidence type="ECO:0000256" key="6">
    <source>
        <dbReference type="ARBA" id="ARBA00023180"/>
    </source>
</evidence>
<dbReference type="PANTHER" id="PTHR10796">
    <property type="entry name" value="PATCHED-RELATED"/>
    <property type="match status" value="1"/>
</dbReference>
<dbReference type="PANTHER" id="PTHR10796:SF97">
    <property type="entry name" value="SSD DOMAIN-CONTAINING PROTEIN"/>
    <property type="match status" value="1"/>
</dbReference>
<dbReference type="GO" id="GO:0030659">
    <property type="term" value="C:cytoplasmic vesicle membrane"/>
    <property type="evidence" value="ECO:0007669"/>
    <property type="project" value="TreeGrafter"/>
</dbReference>
<feature type="transmembrane region" description="Helical" evidence="7">
    <location>
        <begin position="268"/>
        <end position="290"/>
    </location>
</feature>
<protein>
    <submittedName>
        <fullName evidence="11">SSD domain-containing protein</fullName>
    </submittedName>
</protein>
<dbReference type="InterPro" id="IPR048634">
    <property type="entry name" value="SecD_SecF_C"/>
</dbReference>
<comment type="subcellular location">
    <subcellularLocation>
        <location evidence="1">Membrane</location>
        <topology evidence="1">Multi-pass membrane protein</topology>
    </subcellularLocation>
</comment>
<feature type="domain" description="SSD" evidence="8">
    <location>
        <begin position="275"/>
        <end position="438"/>
    </location>
</feature>
<gene>
    <name evidence="9" type="ORF">TCNE_LOCUS8169</name>
</gene>
<evidence type="ECO:0000256" key="2">
    <source>
        <dbReference type="ARBA" id="ARBA00005585"/>
    </source>
</evidence>
<keyword evidence="5 7" id="KW-0472">Membrane</keyword>
<evidence type="ECO:0000313" key="11">
    <source>
        <dbReference type="WBParaSite" id="TCNE_0000816901-mRNA-1"/>
    </source>
</evidence>
<dbReference type="GO" id="GO:0006897">
    <property type="term" value="P:endocytosis"/>
    <property type="evidence" value="ECO:0007669"/>
    <property type="project" value="TreeGrafter"/>
</dbReference>
<feature type="transmembrane region" description="Helical" evidence="7">
    <location>
        <begin position="787"/>
        <end position="812"/>
    </location>
</feature>
<dbReference type="Proteomes" id="UP000050794">
    <property type="component" value="Unassembled WGS sequence"/>
</dbReference>
<comment type="similarity">
    <text evidence="2">Belongs to the patched family.</text>
</comment>
<evidence type="ECO:0000256" key="5">
    <source>
        <dbReference type="ARBA" id="ARBA00023136"/>
    </source>
</evidence>
<name>A0A183UI49_TOXCA</name>
<dbReference type="AlphaFoldDB" id="A0A183UI49"/>
<evidence type="ECO:0000256" key="7">
    <source>
        <dbReference type="SAM" id="Phobius"/>
    </source>
</evidence>
<dbReference type="Pfam" id="PF02460">
    <property type="entry name" value="Patched"/>
    <property type="match status" value="1"/>
</dbReference>
<keyword evidence="3 7" id="KW-0812">Transmembrane</keyword>
<dbReference type="WBParaSite" id="TCNE_0000816901-mRNA-1">
    <property type="protein sequence ID" value="TCNE_0000816901-mRNA-1"/>
    <property type="gene ID" value="TCNE_0000816901"/>
</dbReference>
<feature type="transmembrane region" description="Helical" evidence="7">
    <location>
        <begin position="674"/>
        <end position="694"/>
    </location>
</feature>
<evidence type="ECO:0000256" key="1">
    <source>
        <dbReference type="ARBA" id="ARBA00004141"/>
    </source>
</evidence>
<organism evidence="10 11">
    <name type="scientific">Toxocara canis</name>
    <name type="common">Canine roundworm</name>
    <dbReference type="NCBI Taxonomy" id="6265"/>
    <lineage>
        <taxon>Eukaryota</taxon>
        <taxon>Metazoa</taxon>
        <taxon>Ecdysozoa</taxon>
        <taxon>Nematoda</taxon>
        <taxon>Chromadorea</taxon>
        <taxon>Rhabditida</taxon>
        <taxon>Spirurina</taxon>
        <taxon>Ascaridomorpha</taxon>
        <taxon>Ascaridoidea</taxon>
        <taxon>Toxocaridae</taxon>
        <taxon>Toxocara</taxon>
    </lineage>
</organism>
<dbReference type="EMBL" id="UYWY01019840">
    <property type="protein sequence ID" value="VDM39490.1"/>
    <property type="molecule type" value="Genomic_DNA"/>
</dbReference>
<proteinExistence type="inferred from homology"/>
<evidence type="ECO:0000313" key="10">
    <source>
        <dbReference type="Proteomes" id="UP000050794"/>
    </source>
</evidence>
<accession>A0A183UI49</accession>
<evidence type="ECO:0000259" key="8">
    <source>
        <dbReference type="PROSITE" id="PS50156"/>
    </source>
</evidence>
<feature type="transmembrane region" description="Helical" evidence="7">
    <location>
        <begin position="330"/>
        <end position="353"/>
    </location>
</feature>
<sequence length="829" mass="94021">MNPATKLKNDAKPIERQLSMLRKHEETYLIRFICAAFRRWAYFIARHATLAIIICILISIVCTIKIIKTPYKNDMTGFVPYGARSRDEYAIREEFTNKQGRGVLMMALIVAKDEGTVLKSEVLREAVKNAFEVQLELLASNMALNERISLGYPITTIYGRKMNIQMNFHGVVLSDDTTVNGTELAEAGNITLISNMVSAKMITLMYREENVGDWSDDEVTEYELSIVRYFQRLKGIAVCRVYKPEHVRVFVVTFSYVDYEITRAGLSMLPYLIVGFAIMSVCSTLSTLISAAYMQQINFHKIYLAIFACICPFMANATAIGILLSVGVRYGSILCITPFLVLAIGVDDAYLMIHAWQRVTSKCRNHPTKDDCEAYRLAEVLAETGPAILISAITNILADAVGTFTGSPEITLLCYGNMASIFMDFVFQLTFYSAIMCIAGRYEIMAESERLNTHSIEIDGEKSMDVSSCCAQGITRIKIELKPEKLFPHDSPMIEADHLRARYQVPQYTMGQFYVNDPGNLSDPIRLQRLNQMVYELEHMNCSWGPQSSNYFIRDFLAFEKVSVEEEGDGDHIMRGTNGTRILFNEKDLRSFFDWPEYEIWRGFVQLNKSSGALNKFFFTTGYHGEGLKEWTERGALLNNWRRIIDKYRDEFNVSVYHDDAIFLDLIGNMPTDAWQSAVGTLLSMAFICFIFLYDKFTVAVVSVAILSIMTGIIGVVSWMGVDLEPIMMAAMLISIGFSVDIPAHVSYHYNSADAHFDRPITVEERLRICLASVALPALQASLSTNLCVLGLLFIPLYMAQVFCHALLYYVLLNRNDLWTYFLEKRPIE</sequence>
<feature type="transmembrane region" description="Helical" evidence="7">
    <location>
        <begin position="48"/>
        <end position="67"/>
    </location>
</feature>
<dbReference type="InterPro" id="IPR000731">
    <property type="entry name" value="SSD"/>
</dbReference>
<dbReference type="SUPFAM" id="SSF82866">
    <property type="entry name" value="Multidrug efflux transporter AcrB transmembrane domain"/>
    <property type="match status" value="2"/>
</dbReference>
<dbReference type="GO" id="GO:0018996">
    <property type="term" value="P:molting cycle, collagen and cuticulin-based cuticle"/>
    <property type="evidence" value="ECO:0007669"/>
    <property type="project" value="TreeGrafter"/>
</dbReference>
<evidence type="ECO:0000256" key="3">
    <source>
        <dbReference type="ARBA" id="ARBA00022692"/>
    </source>
</evidence>
<evidence type="ECO:0000313" key="9">
    <source>
        <dbReference type="EMBL" id="VDM39490.1"/>
    </source>
</evidence>
<dbReference type="InterPro" id="IPR003392">
    <property type="entry name" value="PTHD_SSD"/>
</dbReference>
<keyword evidence="4 7" id="KW-1133">Transmembrane helix</keyword>
<keyword evidence="6" id="KW-0325">Glycoprotein</keyword>
<dbReference type="InterPro" id="IPR051697">
    <property type="entry name" value="Patched_domain-protein"/>
</dbReference>
<dbReference type="Gene3D" id="1.20.1640.10">
    <property type="entry name" value="Multidrug efflux transporter AcrB transmembrane domain"/>
    <property type="match status" value="2"/>
</dbReference>
<reference evidence="9 10" key="2">
    <citation type="submission" date="2018-11" db="EMBL/GenBank/DDBJ databases">
        <authorList>
            <consortium name="Pathogen Informatics"/>
        </authorList>
    </citation>
    <scope>NUCLEOTIDE SEQUENCE [LARGE SCALE GENOMIC DNA]</scope>
</reference>
<reference evidence="11" key="1">
    <citation type="submission" date="2016-06" db="UniProtKB">
        <authorList>
            <consortium name="WormBaseParasite"/>
        </authorList>
    </citation>
    <scope>IDENTIFICATION</scope>
</reference>
<keyword evidence="10" id="KW-1185">Reference proteome</keyword>
<dbReference type="GO" id="GO:0005886">
    <property type="term" value="C:plasma membrane"/>
    <property type="evidence" value="ECO:0007669"/>
    <property type="project" value="TreeGrafter"/>
</dbReference>
<evidence type="ECO:0000256" key="4">
    <source>
        <dbReference type="ARBA" id="ARBA00022989"/>
    </source>
</evidence>
<feature type="transmembrane region" description="Helical" evidence="7">
    <location>
        <begin position="700"/>
        <end position="722"/>
    </location>
</feature>
<feature type="transmembrane region" description="Helical" evidence="7">
    <location>
        <begin position="302"/>
        <end position="324"/>
    </location>
</feature>
<dbReference type="Pfam" id="PF02355">
    <property type="entry name" value="SecD_SecF_C"/>
    <property type="match status" value="1"/>
</dbReference>
<dbReference type="PROSITE" id="PS50156">
    <property type="entry name" value="SSD"/>
    <property type="match status" value="1"/>
</dbReference>